<dbReference type="InterPro" id="IPR019786">
    <property type="entry name" value="Zinc_finger_PHD-type_CS"/>
</dbReference>
<dbReference type="SMART" id="SM00249">
    <property type="entry name" value="PHD"/>
    <property type="match status" value="1"/>
</dbReference>
<dbReference type="GO" id="GO:0008276">
    <property type="term" value="F:protein methyltransferase activity"/>
    <property type="evidence" value="ECO:0007669"/>
    <property type="project" value="UniProtKB-ARBA"/>
</dbReference>
<feature type="compositionally biased region" description="Polar residues" evidence="5">
    <location>
        <begin position="2704"/>
        <end position="2714"/>
    </location>
</feature>
<reference evidence="7 8" key="1">
    <citation type="journal article" date="2015" name="Nat. Commun.">
        <title>Lucilia cuprina genome unlocks parasitic fly biology to underpin future interventions.</title>
        <authorList>
            <person name="Anstead C.A."/>
            <person name="Korhonen P.K."/>
            <person name="Young N.D."/>
            <person name="Hall R.S."/>
            <person name="Jex A.R."/>
            <person name="Murali S.C."/>
            <person name="Hughes D.S."/>
            <person name="Lee S.F."/>
            <person name="Perry T."/>
            <person name="Stroehlein A.J."/>
            <person name="Ansell B.R."/>
            <person name="Breugelmans B."/>
            <person name="Hofmann A."/>
            <person name="Qu J."/>
            <person name="Dugan S."/>
            <person name="Lee S.L."/>
            <person name="Chao H."/>
            <person name="Dinh H."/>
            <person name="Han Y."/>
            <person name="Doddapaneni H.V."/>
            <person name="Worley K.C."/>
            <person name="Muzny D.M."/>
            <person name="Ioannidis P."/>
            <person name="Waterhouse R.M."/>
            <person name="Zdobnov E.M."/>
            <person name="James P.J."/>
            <person name="Bagnall N.H."/>
            <person name="Kotze A.C."/>
            <person name="Gibbs R.A."/>
            <person name="Richards S."/>
            <person name="Batterham P."/>
            <person name="Gasser R.B."/>
        </authorList>
    </citation>
    <scope>NUCLEOTIDE SEQUENCE [LARGE SCALE GENOMIC DNA]</scope>
    <source>
        <strain evidence="7 8">LS</strain>
        <tissue evidence="7">Full body</tissue>
    </source>
</reference>
<feature type="compositionally biased region" description="Low complexity" evidence="5">
    <location>
        <begin position="2256"/>
        <end position="2265"/>
    </location>
</feature>
<feature type="compositionally biased region" description="Pro residues" evidence="5">
    <location>
        <begin position="141"/>
        <end position="152"/>
    </location>
</feature>
<evidence type="ECO:0000256" key="2">
    <source>
        <dbReference type="ARBA" id="ARBA00022771"/>
    </source>
</evidence>
<feature type="compositionally biased region" description="Basic residues" evidence="5">
    <location>
        <begin position="2344"/>
        <end position="2354"/>
    </location>
</feature>
<dbReference type="Gene3D" id="3.30.40.10">
    <property type="entry name" value="Zinc/RING finger domain, C3HC4 (zinc finger)"/>
    <property type="match status" value="1"/>
</dbReference>
<feature type="compositionally biased region" description="Low complexity" evidence="5">
    <location>
        <begin position="2301"/>
        <end position="2323"/>
    </location>
</feature>
<feature type="region of interest" description="Disordered" evidence="5">
    <location>
        <begin position="2772"/>
        <end position="2807"/>
    </location>
</feature>
<feature type="non-terminal residue" evidence="7">
    <location>
        <position position="1"/>
    </location>
</feature>
<feature type="compositionally biased region" description="Basic and acidic residues" evidence="5">
    <location>
        <begin position="1314"/>
        <end position="1326"/>
    </location>
</feature>
<feature type="compositionally biased region" description="Low complexity" evidence="5">
    <location>
        <begin position="1225"/>
        <end position="1243"/>
    </location>
</feature>
<dbReference type="PROSITE" id="PS50280">
    <property type="entry name" value="SET"/>
    <property type="match status" value="1"/>
</dbReference>
<evidence type="ECO:0000256" key="5">
    <source>
        <dbReference type="SAM" id="MobiDB-lite"/>
    </source>
</evidence>
<dbReference type="Proteomes" id="UP000037069">
    <property type="component" value="Unassembled WGS sequence"/>
</dbReference>
<evidence type="ECO:0000256" key="1">
    <source>
        <dbReference type="ARBA" id="ARBA00022723"/>
    </source>
</evidence>
<feature type="compositionally biased region" description="Low complexity" evidence="5">
    <location>
        <begin position="2333"/>
        <end position="2343"/>
    </location>
</feature>
<feature type="compositionally biased region" description="Low complexity" evidence="5">
    <location>
        <begin position="2783"/>
        <end position="2792"/>
    </location>
</feature>
<feature type="region of interest" description="Disordered" evidence="5">
    <location>
        <begin position="2546"/>
        <end position="2595"/>
    </location>
</feature>
<dbReference type="InterPro" id="IPR001214">
    <property type="entry name" value="SET_dom"/>
</dbReference>
<evidence type="ECO:0000259" key="6">
    <source>
        <dbReference type="PROSITE" id="PS50280"/>
    </source>
</evidence>
<dbReference type="EMBL" id="JRES01000446">
    <property type="protein sequence ID" value="KNC31093.1"/>
    <property type="molecule type" value="Genomic_DNA"/>
</dbReference>
<feature type="compositionally biased region" description="Polar residues" evidence="5">
    <location>
        <begin position="1347"/>
        <end position="1358"/>
    </location>
</feature>
<feature type="compositionally biased region" description="Low complexity" evidence="5">
    <location>
        <begin position="1329"/>
        <end position="1346"/>
    </location>
</feature>
<dbReference type="Pfam" id="PF00856">
    <property type="entry name" value="SET"/>
    <property type="match status" value="1"/>
</dbReference>
<feature type="region of interest" description="Disordered" evidence="5">
    <location>
        <begin position="1775"/>
        <end position="1844"/>
    </location>
</feature>
<feature type="compositionally biased region" description="Basic and acidic residues" evidence="5">
    <location>
        <begin position="2554"/>
        <end position="2563"/>
    </location>
</feature>
<feature type="compositionally biased region" description="Low complexity" evidence="5">
    <location>
        <begin position="1775"/>
        <end position="1797"/>
    </location>
</feature>
<dbReference type="FunFam" id="3.30.40.10:FF:000150">
    <property type="entry name" value="Inactive histone-lysine N-methyltransferase 2E"/>
    <property type="match status" value="1"/>
</dbReference>
<feature type="region of interest" description="Disordered" evidence="5">
    <location>
        <begin position="3023"/>
        <end position="3049"/>
    </location>
</feature>
<dbReference type="SUPFAM" id="SSF82199">
    <property type="entry name" value="SET domain"/>
    <property type="match status" value="1"/>
</dbReference>
<feature type="compositionally biased region" description="Low complexity" evidence="5">
    <location>
        <begin position="1203"/>
        <end position="1213"/>
    </location>
</feature>
<feature type="compositionally biased region" description="Basic and acidic residues" evidence="5">
    <location>
        <begin position="2124"/>
        <end position="2152"/>
    </location>
</feature>
<dbReference type="InterPro" id="IPR013083">
    <property type="entry name" value="Znf_RING/FYVE/PHD"/>
</dbReference>
<dbReference type="PROSITE" id="PS01359">
    <property type="entry name" value="ZF_PHD_1"/>
    <property type="match status" value="1"/>
</dbReference>
<dbReference type="SMART" id="SM00317">
    <property type="entry name" value="SET"/>
    <property type="match status" value="1"/>
</dbReference>
<dbReference type="PANTHER" id="PTHR46462:SF3">
    <property type="entry name" value="UPSET, ISOFORM A"/>
    <property type="match status" value="1"/>
</dbReference>
<feature type="compositionally biased region" description="Low complexity" evidence="5">
    <location>
        <begin position="2716"/>
        <end position="2729"/>
    </location>
</feature>
<feature type="region of interest" description="Disordered" evidence="5">
    <location>
        <begin position="505"/>
        <end position="540"/>
    </location>
</feature>
<dbReference type="CDD" id="cd15550">
    <property type="entry name" value="PHD_MLL5"/>
    <property type="match status" value="1"/>
</dbReference>
<dbReference type="InterPro" id="IPR001965">
    <property type="entry name" value="Znf_PHD"/>
</dbReference>
<feature type="compositionally biased region" description="Polar residues" evidence="5">
    <location>
        <begin position="1244"/>
        <end position="1253"/>
    </location>
</feature>
<dbReference type="CDD" id="cd10529">
    <property type="entry name" value="SET_SETD5-like"/>
    <property type="match status" value="1"/>
</dbReference>
<dbReference type="GO" id="GO:0008270">
    <property type="term" value="F:zinc ion binding"/>
    <property type="evidence" value="ECO:0007669"/>
    <property type="project" value="UniProtKB-KW"/>
</dbReference>
<feature type="compositionally biased region" description="Low complexity" evidence="5">
    <location>
        <begin position="1440"/>
        <end position="1457"/>
    </location>
</feature>
<dbReference type="GO" id="GO:0008757">
    <property type="term" value="F:S-adenosylmethionine-dependent methyltransferase activity"/>
    <property type="evidence" value="ECO:0007669"/>
    <property type="project" value="UniProtKB-ARBA"/>
</dbReference>
<evidence type="ECO:0000313" key="8">
    <source>
        <dbReference type="Proteomes" id="UP000037069"/>
    </source>
</evidence>
<feature type="compositionally biased region" description="Low complexity" evidence="5">
    <location>
        <begin position="2492"/>
        <end position="2509"/>
    </location>
</feature>
<dbReference type="OrthoDB" id="1928087at2759"/>
<gene>
    <name evidence="7" type="ORF">FF38_02787</name>
</gene>
<feature type="compositionally biased region" description="Low complexity" evidence="5">
    <location>
        <begin position="2443"/>
        <end position="2480"/>
    </location>
</feature>
<dbReference type="InterPro" id="IPR046341">
    <property type="entry name" value="SET_dom_sf"/>
</dbReference>
<dbReference type="GO" id="GO:0006325">
    <property type="term" value="P:chromatin organization"/>
    <property type="evidence" value="ECO:0007669"/>
    <property type="project" value="UniProtKB-KW"/>
</dbReference>
<name>A0A0L0CF98_LUCCU</name>
<feature type="compositionally biased region" description="Basic and acidic residues" evidence="5">
    <location>
        <begin position="1291"/>
        <end position="1302"/>
    </location>
</feature>
<feature type="region of interest" description="Disordered" evidence="5">
    <location>
        <begin position="2244"/>
        <end position="2267"/>
    </location>
</feature>
<evidence type="ECO:0000313" key="7">
    <source>
        <dbReference type="EMBL" id="KNC31093.1"/>
    </source>
</evidence>
<keyword evidence="3" id="KW-0862">Zinc</keyword>
<feature type="compositionally biased region" description="Pro residues" evidence="5">
    <location>
        <begin position="1833"/>
        <end position="1842"/>
    </location>
</feature>
<sequence>DYHTGCAFVVPTTATIYTTNNTSSSSPSATSLIDFIIPLPSCTTITTTTTNNITTCTTTTNCATMTTIITNSSYNQNHNHHQNLNQINNNISNHNSLRGSSSHHSNLVTTPAAVAQSSGSLAMASASATNLMGGGVSTTMPPSPMPRPPSIPPAALIMEPQAQVIHLQATKTLPGANNSSNDDDDIIGEEIRPAPVETEDIRLRILHAVLLDHTYVNPMPLELPTSFAIQLAPASNSNALSSTSATSSSGATGYSQQWSLGGIGAVAATAAAGAVAQQNYALYSTQSLTRLHQDEDSYSAISTSSRLAVGDIDPGEETETAPEAELEDDSITRCICDLTHDDGYMICCDKCCAWQHVDCMGIDRQNIPDEYLCELCQPRDVDKVRARSLQLLKRKEQQQQLMLTAQAQAVASAGTMGAAGSASGGSGVGGVANLLPNDVLGSQQRLAGNTATGFNPTGNTATDNAALQLFTAGSTNLKKGAKMLKKVKDGVAGKRSKKAEKLAAAAAAGLTPTGKPARKETKKNTKRKKAGAHDGSGSTVGMTAAEKHAANLRQWIENYELAVTNHYSPELRARLHAITKQPSLLQSILNTENPILKEFSNGSLENRATTVPHAGGKILISNLDITPNSPICELRGKYMLTTQYKTQNTSMNMNSPPPNNYHLASYKAHKTPGPFIFFYQLPGTEVTSTQHLVPQTTTTTTLNADGTYTTTTTTLPAQQSPPSTFLKGPEICVDTRTYGNEARFVRRSCRPNAEIQHLFEKGTIHLFIVALTDIRASTEITIRHEPHDLLAVDNKKSSTMIIQPTSTPCACGLTKDCIFGPPLPQLPPAAKSNAGRKSLAHGGAGSANTGNLTAKQRKANQQNLNRNRSISSSASGDSNMGTTATTTTNTVAMGLNSPNNVNKTAATSKMINCNTLMPLTASCNSNLSNASSTSSTLTSIMHDSGVCTSSSSPSVSIPSPTQHMHSPIQQQQQLQVQQHPQQLLHNTQMKSTTTVQLLPQQQQQQLMQSLPTPLMVTTPPDMQQQHHTHLHQQQQQHQQTPLVLQQPAMIIQQQPLSVIAQTTTSLNTSPDALTATEPTPQVALCQPAQPATAQPVPQPQTQPHHIQQPLLLQEQHQVQMQVPTSQQTTTMVAAASAGLLETVSPEATIAAVALQSLNASHSPNVAVAAPSPVLCTNVEPTQLQHQQYVIVPAADTIAEPQQNLQQNQSSENLMPNTSAGSTTLTSSPQQQQPQHHQTKSPQKNNHSQHNNTHPGRKTPGKQGRTTSVSENNEHHNEDNSVTSTPTSASTPKEKPKLSREDRKMEAILRAIEKMERNQQRKQEQKQTKRQNASSSHNTTPTSPNKSFDSVENSGGTKRTNSHTGTGGRSKKKRKAGKGGQGGAHNNQRKRRQSRKDSQESVDESSAHDHEAVTSESDGCTAMHSPPIQTMASQRQQPQFSSLPTTSSAAASSIVTSTRPPPPNEAIANNVDQAAGLLMAFANPTISSSLNSSSADIPTTVEQNVPQSPIRSTQYGISSTEATASSPPTPPSHVSSACLLIEAAVGPLETNLDGNHAEMHNSEFKYPLQAKTKKHLMNNWLHQAEENIPDNNDTLTEPTPQLTQSPITSVSCSGLPSVSASGLDSLLQAAMSDLKQSQDETEQPQNLSIAAQKVEEFIQQTEASAGSAPTPPPVKHSYEYDQQRQYANMPIPAVDLTLKTPLTIGPMPNPPTCEVSTTNRNFHLPLQVSTCSNNSSVKKRWLRQAISEETHEEFQNAFSMTPSPTISVVNNNFVQNQPQQQQPQQPTTASTSASTVTNGFTTPLKKRRLLLTGKDETEENLSQSCGDLSANATPSPPPAPVPVPAQQQQLPNQMQYSPLKEAQHVLKEFEHKDVTQDLPSHDTHEDVDVDVEKCEINEAQIQQTPHEHPLHNETQYPKTEMDQEQDVDVTTSPPQEDGPILEEQIKMETVIKHEDDLMLQTQVKEESTIATVQQTSPVGFNDQEDDVDILRSPSPGREMIKAEDNLVKIEPEDTSGTDDVKIDVEREESMAADDDVVTQHNERKEILTTQVFKEEERVNTPTPLTTESVEVKQEVKIEITKEEESVALEEDLPNTNQDIEIAETKADIPAHLEMKTEQESQAQVEEPKPKRLKLERTEAEEQKPVIVKKEPTKPETLASEEVNVKQEMMAKTEKHIKVGQKQELVVPHSTTSNKEIEKVEKVLKLETTKMERQVLVGGEDTAEVTSSSSSTLLAVRSVAADTTFADVDASTPPPPTTTVVGGTAAPIQRHKSLSDDDIQARLHNFHKENILILQSRNKKTKSSSSSAAPNSNSNSTSNNCLTTSNEHHKNRTTSSSSSSSNNQQHHNHHHHHHHQEGKEKSDKSSSKHHKSSSTTSSGSSKKQKLHKRERTTSSSSSNSHKNSSSSSTPQISSSSSSSLLSKNAVINSTLNSTGSSKKLKSLKKSSSGSSTSSSTSSSSYASSNTALQNCYPTSSSTTATTGADKEKHQRQRTTSSSSSTNNSNVGSSSNAHAAPTTTPYPSSKKRQLNFELELTKDMHLLNSNISASSKHKREASKLSADEQGHVVAKKSRKDTASAQKDELKNGTNKQLVKNEKQTDKKFLATTAASNAQKTTAATVTTSGQVVNTTAIAPAIATTPSPLEETPKHIPTIVSQPPQPLIPVLREHPTLPHFNNVVIATNSTLTSHQQPPLPPAQPQPPVLPQNIPNHVNSPSYIPTVQSNQHNQQQQHPPLPPTPPSAGGISSPLSTTPSVNATNHLPFYNTIYGKLLDNSTPPSSLPTPVTPTNSLVAPGTTPPPITTNTSAPTAGGVLSEYLDTKLKSYSTLGGYVSHTALFGLNNAANIKDSLPSAAVVSSTTITNASVAASANAVSLKETSTEMPAPLPPPPVSGGSITLTPSCSSSGNSAATSTPLKIHTKTASHDPRLNPQLTAPEPPPQPKRKLSINEYRKRMQQSSSNDSNSGGSSLTTTPTTPPTPLETTLLSSSSTLIAPTAVSLTNKCTLNSPDRLTQSVDSQIQKEIMSSNTAVTSSSSLDSLNSSNSSTSSNSLNDTLLKSSSFVEEDSTKGQFNAAPTLLEKQQESLCARLKSLKEKQSLGTAFSVGSGNRSRFSSFSESVASGDFGLRKGKYCYLQ</sequence>
<dbReference type="SUPFAM" id="SSF57903">
    <property type="entry name" value="FYVE/PHD zinc finger"/>
    <property type="match status" value="1"/>
</dbReference>
<accession>A0A0L0CF98</accession>
<dbReference type="OMA" id="GEFKYPP"/>
<dbReference type="GO" id="GO:0034967">
    <property type="term" value="C:Set3 complex"/>
    <property type="evidence" value="ECO:0007669"/>
    <property type="project" value="TreeGrafter"/>
</dbReference>
<dbReference type="InterPro" id="IPR011011">
    <property type="entry name" value="Znf_FYVE_PHD"/>
</dbReference>
<feature type="compositionally biased region" description="Low complexity" evidence="5">
    <location>
        <begin position="2896"/>
        <end position="2911"/>
    </location>
</feature>
<feature type="compositionally biased region" description="Basic and acidic residues" evidence="5">
    <location>
        <begin position="2355"/>
        <end position="2364"/>
    </location>
</feature>
<feature type="region of interest" description="Disordered" evidence="5">
    <location>
        <begin position="1203"/>
        <end position="1302"/>
    </location>
</feature>
<dbReference type="GO" id="GO:0006355">
    <property type="term" value="P:regulation of DNA-templated transcription"/>
    <property type="evidence" value="ECO:0007669"/>
    <property type="project" value="TreeGrafter"/>
</dbReference>
<evidence type="ECO:0000256" key="4">
    <source>
        <dbReference type="ARBA" id="ARBA00022853"/>
    </source>
</evidence>
<evidence type="ECO:0000256" key="3">
    <source>
        <dbReference type="ARBA" id="ARBA00022833"/>
    </source>
</evidence>
<feature type="compositionally biased region" description="Polar residues" evidence="5">
    <location>
        <begin position="1426"/>
        <end position="1439"/>
    </location>
</feature>
<dbReference type="Pfam" id="PF20826">
    <property type="entry name" value="PHD_5"/>
    <property type="match status" value="1"/>
</dbReference>
<feature type="compositionally biased region" description="Pro residues" evidence="5">
    <location>
        <begin position="2689"/>
        <end position="2701"/>
    </location>
</feature>
<dbReference type="GO" id="GO:0070210">
    <property type="term" value="C:Rpd3L-Expanded complex"/>
    <property type="evidence" value="ECO:0007669"/>
    <property type="project" value="TreeGrafter"/>
</dbReference>
<feature type="compositionally biased region" description="Polar residues" evidence="5">
    <location>
        <begin position="846"/>
        <end position="878"/>
    </location>
</feature>
<keyword evidence="1" id="KW-0479">Metal-binding</keyword>
<feature type="compositionally biased region" description="Low complexity" evidence="5">
    <location>
        <begin position="2954"/>
        <end position="2970"/>
    </location>
</feature>
<feature type="region of interest" description="Disordered" evidence="5">
    <location>
        <begin position="2682"/>
        <end position="2751"/>
    </location>
</feature>
<proteinExistence type="predicted"/>
<keyword evidence="8" id="KW-1185">Reference proteome</keyword>
<feature type="region of interest" description="Disordered" evidence="5">
    <location>
        <begin position="1917"/>
        <end position="1937"/>
    </location>
</feature>
<feature type="compositionally biased region" description="Basic and acidic residues" evidence="5">
    <location>
        <begin position="1394"/>
        <end position="1412"/>
    </location>
</feature>
<organism evidence="7 8">
    <name type="scientific">Lucilia cuprina</name>
    <name type="common">Green bottle fly</name>
    <name type="synonym">Australian sheep blowfly</name>
    <dbReference type="NCBI Taxonomy" id="7375"/>
    <lineage>
        <taxon>Eukaryota</taxon>
        <taxon>Metazoa</taxon>
        <taxon>Ecdysozoa</taxon>
        <taxon>Arthropoda</taxon>
        <taxon>Hexapoda</taxon>
        <taxon>Insecta</taxon>
        <taxon>Pterygota</taxon>
        <taxon>Neoptera</taxon>
        <taxon>Endopterygota</taxon>
        <taxon>Diptera</taxon>
        <taxon>Brachycera</taxon>
        <taxon>Muscomorpha</taxon>
        <taxon>Oestroidea</taxon>
        <taxon>Calliphoridae</taxon>
        <taxon>Luciliinae</taxon>
        <taxon>Lucilia</taxon>
    </lineage>
</organism>
<feature type="region of interest" description="Disordered" evidence="5">
    <location>
        <begin position="2875"/>
        <end position="2980"/>
    </location>
</feature>
<feature type="region of interest" description="Disordered" evidence="5">
    <location>
        <begin position="133"/>
        <end position="154"/>
    </location>
</feature>
<comment type="caution">
    <text evidence="7">The sequence shown here is derived from an EMBL/GenBank/DDBJ whole genome shotgun (WGS) entry which is preliminary data.</text>
</comment>
<feature type="region of interest" description="Disordered" evidence="5">
    <location>
        <begin position="828"/>
        <end position="885"/>
    </location>
</feature>
<feature type="region of interest" description="Disordered" evidence="5">
    <location>
        <begin position="2115"/>
        <end position="2153"/>
    </location>
</feature>
<feature type="compositionally biased region" description="Polar residues" evidence="5">
    <location>
        <begin position="1214"/>
        <end position="1224"/>
    </location>
</feature>
<keyword evidence="2" id="KW-0863">Zinc-finger</keyword>
<feature type="compositionally biased region" description="Low complexity" evidence="5">
    <location>
        <begin position="2392"/>
        <end position="2420"/>
    </location>
</feature>
<feature type="compositionally biased region" description="Low complexity" evidence="5">
    <location>
        <begin position="505"/>
        <end position="515"/>
    </location>
</feature>
<dbReference type="GO" id="GO:0008170">
    <property type="term" value="F:N-methyltransferase activity"/>
    <property type="evidence" value="ECO:0007669"/>
    <property type="project" value="UniProtKB-ARBA"/>
</dbReference>
<feature type="region of interest" description="Disordered" evidence="5">
    <location>
        <begin position="1314"/>
        <end position="1462"/>
    </location>
</feature>
<feature type="compositionally biased region" description="Basic and acidic residues" evidence="5">
    <location>
        <begin position="2572"/>
        <end position="2583"/>
    </location>
</feature>
<feature type="domain" description="SET" evidence="6">
    <location>
        <begin position="602"/>
        <end position="785"/>
    </location>
</feature>
<feature type="region of interest" description="Disordered" evidence="5">
    <location>
        <begin position="1587"/>
        <end position="1613"/>
    </location>
</feature>
<feature type="region of interest" description="Disordered" evidence="5">
    <location>
        <begin position="2294"/>
        <end position="2524"/>
    </location>
</feature>
<keyword evidence="4" id="KW-0156">Chromatin regulator</keyword>
<feature type="compositionally biased region" description="Polar residues" evidence="5">
    <location>
        <begin position="1588"/>
        <end position="1613"/>
    </location>
</feature>
<dbReference type="Gene3D" id="2.170.270.10">
    <property type="entry name" value="SET domain"/>
    <property type="match status" value="1"/>
</dbReference>
<protein>
    <recommendedName>
        <fullName evidence="6">SET domain-containing protein</fullName>
    </recommendedName>
</protein>
<dbReference type="PANTHER" id="PTHR46462">
    <property type="entry name" value="UPSET, ISOFORM A"/>
    <property type="match status" value="1"/>
</dbReference>